<comment type="caution">
    <text evidence="3">The sequence shown here is derived from an EMBL/GenBank/DDBJ whole genome shotgun (WGS) entry which is preliminary data.</text>
</comment>
<organism evidence="3">
    <name type="scientific">marine sediment metagenome</name>
    <dbReference type="NCBI Taxonomy" id="412755"/>
    <lineage>
        <taxon>unclassified sequences</taxon>
        <taxon>metagenomes</taxon>
        <taxon>ecological metagenomes</taxon>
    </lineage>
</organism>
<name>A0A0F9FXH6_9ZZZZ</name>
<evidence type="ECO:0000259" key="2">
    <source>
        <dbReference type="Pfam" id="PF16220"/>
    </source>
</evidence>
<sequence>MKLNEDVLTQAASWYVDLRMAQPDDDVHDAHRQWLAEDSRHYDAWKRVQRLQKKLAILPSDIQQDTFDKARHSRRQMIKTLTLVLTVGSAGGIAYKKQAFSSLMADYRTAIGERKTIELSDGSLVHLNTDTAIDVSYSDTIRAIRLRRGEILIETAKTSLAQDFVVITAQGTIKALGTRFQVRTNADQAWVGVTKHAVEVHALVSKDTVKVQAGQAMNFTQQTHDVISLMPANTDAWMSGMLIVSNWRLDTFMSELSRYHKGLLRCDSAVANIRILGAFNVADTKMVLENLSSTLPVKVRYFTRYWAQVEAN</sequence>
<proteinExistence type="predicted"/>
<reference evidence="3" key="1">
    <citation type="journal article" date="2015" name="Nature">
        <title>Complex archaea that bridge the gap between prokaryotes and eukaryotes.</title>
        <authorList>
            <person name="Spang A."/>
            <person name="Saw J.H."/>
            <person name="Jorgensen S.L."/>
            <person name="Zaremba-Niedzwiedzka K."/>
            <person name="Martijn J."/>
            <person name="Lind A.E."/>
            <person name="van Eijk R."/>
            <person name="Schleper C."/>
            <person name="Guy L."/>
            <person name="Ettema T.J."/>
        </authorList>
    </citation>
    <scope>NUCLEOTIDE SEQUENCE</scope>
</reference>
<dbReference type="AlphaFoldDB" id="A0A0F9FXH6"/>
<dbReference type="Pfam" id="PF04773">
    <property type="entry name" value="FecR"/>
    <property type="match status" value="1"/>
</dbReference>
<gene>
    <name evidence="3" type="ORF">LCGC14_1898670</name>
</gene>
<feature type="domain" description="FecR protein" evidence="1">
    <location>
        <begin position="106"/>
        <end position="198"/>
    </location>
</feature>
<dbReference type="PANTHER" id="PTHR30273">
    <property type="entry name" value="PERIPLASMIC SIGNAL SENSOR AND SIGMA FACTOR ACTIVATOR FECR-RELATED"/>
    <property type="match status" value="1"/>
</dbReference>
<protein>
    <recommendedName>
        <fullName evidence="4">FecR protein domain-containing protein</fullName>
    </recommendedName>
</protein>
<dbReference type="InterPro" id="IPR006860">
    <property type="entry name" value="FecR"/>
</dbReference>
<evidence type="ECO:0008006" key="4">
    <source>
        <dbReference type="Google" id="ProtNLM"/>
    </source>
</evidence>
<dbReference type="InterPro" id="IPR012373">
    <property type="entry name" value="Ferrdict_sens_TM"/>
</dbReference>
<evidence type="ECO:0000313" key="3">
    <source>
        <dbReference type="EMBL" id="KKL91038.1"/>
    </source>
</evidence>
<dbReference type="PIRSF" id="PIRSF018266">
    <property type="entry name" value="FecR"/>
    <property type="match status" value="1"/>
</dbReference>
<dbReference type="Pfam" id="PF16220">
    <property type="entry name" value="DUF4880"/>
    <property type="match status" value="1"/>
</dbReference>
<dbReference type="EMBL" id="LAZR01019842">
    <property type="protein sequence ID" value="KKL91038.1"/>
    <property type="molecule type" value="Genomic_DNA"/>
</dbReference>
<dbReference type="Gene3D" id="2.60.120.1440">
    <property type="match status" value="1"/>
</dbReference>
<dbReference type="GO" id="GO:0016989">
    <property type="term" value="F:sigma factor antagonist activity"/>
    <property type="evidence" value="ECO:0007669"/>
    <property type="project" value="TreeGrafter"/>
</dbReference>
<accession>A0A0F9FXH6</accession>
<dbReference type="InterPro" id="IPR032623">
    <property type="entry name" value="FecR_N"/>
</dbReference>
<dbReference type="PANTHER" id="PTHR30273:SF2">
    <property type="entry name" value="PROTEIN FECR"/>
    <property type="match status" value="1"/>
</dbReference>
<feature type="domain" description="FecR N-terminal" evidence="2">
    <location>
        <begin position="10"/>
        <end position="51"/>
    </location>
</feature>
<evidence type="ECO:0000259" key="1">
    <source>
        <dbReference type="Pfam" id="PF04773"/>
    </source>
</evidence>